<dbReference type="InterPro" id="IPR037294">
    <property type="entry name" value="ABC_BtuC-like"/>
</dbReference>
<accession>A0A520L053</accession>
<organism evidence="9 10">
    <name type="scientific">Candidatus Methanolliviera hydrocarbonicum</name>
    <dbReference type="NCBI Taxonomy" id="2491085"/>
    <lineage>
        <taxon>Archaea</taxon>
        <taxon>Methanobacteriati</taxon>
        <taxon>Methanobacteriota</taxon>
        <taxon>Candidatus Methanoliparia</taxon>
        <taxon>Candidatus Methanoliparales</taxon>
        <taxon>Candidatus Methanollivieraceae</taxon>
        <taxon>Candidatus Methanolliviera</taxon>
    </lineage>
</organism>
<dbReference type="SUPFAM" id="SSF81345">
    <property type="entry name" value="ABC transporter involved in vitamin B12 uptake, BtuC"/>
    <property type="match status" value="1"/>
</dbReference>
<dbReference type="InterPro" id="IPR000522">
    <property type="entry name" value="ABC_transptr_permease_BtuC"/>
</dbReference>
<evidence type="ECO:0000256" key="4">
    <source>
        <dbReference type="ARBA" id="ARBA00022475"/>
    </source>
</evidence>
<comment type="subcellular location">
    <subcellularLocation>
        <location evidence="1">Cell membrane</location>
        <topology evidence="1">Multi-pass membrane protein</topology>
    </subcellularLocation>
</comment>
<evidence type="ECO:0000256" key="5">
    <source>
        <dbReference type="ARBA" id="ARBA00022692"/>
    </source>
</evidence>
<dbReference type="Proteomes" id="UP000320766">
    <property type="component" value="Unassembled WGS sequence"/>
</dbReference>
<name>A0A520L053_9EURY</name>
<evidence type="ECO:0008006" key="11">
    <source>
        <dbReference type="Google" id="ProtNLM"/>
    </source>
</evidence>
<dbReference type="AlphaFoldDB" id="A0A520L053"/>
<keyword evidence="7 8" id="KW-0472">Membrane</keyword>
<evidence type="ECO:0000256" key="8">
    <source>
        <dbReference type="SAM" id="Phobius"/>
    </source>
</evidence>
<evidence type="ECO:0000256" key="3">
    <source>
        <dbReference type="ARBA" id="ARBA00022448"/>
    </source>
</evidence>
<dbReference type="GO" id="GO:0005886">
    <property type="term" value="C:plasma membrane"/>
    <property type="evidence" value="ECO:0007669"/>
    <property type="project" value="UniProtKB-SubCell"/>
</dbReference>
<keyword evidence="6 8" id="KW-1133">Transmembrane helix</keyword>
<gene>
    <name evidence="9" type="ORF">EF807_00855</name>
</gene>
<evidence type="ECO:0000313" key="9">
    <source>
        <dbReference type="EMBL" id="RZN73227.1"/>
    </source>
</evidence>
<dbReference type="EMBL" id="RXIL01000016">
    <property type="protein sequence ID" value="RZN73227.1"/>
    <property type="molecule type" value="Genomic_DNA"/>
</dbReference>
<comment type="caution">
    <text evidence="9">The sequence shown here is derived from an EMBL/GenBank/DDBJ whole genome shotgun (WGS) entry which is preliminary data.</text>
</comment>
<dbReference type="GO" id="GO:0022857">
    <property type="term" value="F:transmembrane transporter activity"/>
    <property type="evidence" value="ECO:0007669"/>
    <property type="project" value="InterPro"/>
</dbReference>
<sequence>MSFFSTDRCSFTFGTDTLARTAIQPIEIPVGMIMTIIGVPFILYLAVKRSGYA</sequence>
<keyword evidence="4" id="KW-1003">Cell membrane</keyword>
<evidence type="ECO:0000256" key="1">
    <source>
        <dbReference type="ARBA" id="ARBA00004651"/>
    </source>
</evidence>
<keyword evidence="3" id="KW-0813">Transport</keyword>
<dbReference type="Pfam" id="PF01032">
    <property type="entry name" value="FecCD"/>
    <property type="match status" value="1"/>
</dbReference>
<reference evidence="9 10" key="1">
    <citation type="journal article" date="2019" name="Nat. Microbiol.">
        <title>Wide diversity of methane and short-chain alkane metabolisms in uncultured archaea.</title>
        <authorList>
            <person name="Borrel G."/>
            <person name="Adam P.S."/>
            <person name="McKay L.J."/>
            <person name="Chen L.X."/>
            <person name="Sierra-Garcia I.N."/>
            <person name="Sieber C.M."/>
            <person name="Letourneur Q."/>
            <person name="Ghozlane A."/>
            <person name="Andersen G.L."/>
            <person name="Li W.J."/>
            <person name="Hallam S.J."/>
            <person name="Muyzer G."/>
            <person name="de Oliveira V.M."/>
            <person name="Inskeep W.P."/>
            <person name="Banfield J.F."/>
            <person name="Gribaldo S."/>
        </authorList>
    </citation>
    <scope>NUCLEOTIDE SEQUENCE [LARGE SCALE GENOMIC DNA]</scope>
    <source>
        <strain evidence="9">NM1b</strain>
    </source>
</reference>
<dbReference type="Gene3D" id="1.10.3470.10">
    <property type="entry name" value="ABC transporter involved in vitamin B12 uptake, BtuC"/>
    <property type="match status" value="1"/>
</dbReference>
<evidence type="ECO:0000256" key="6">
    <source>
        <dbReference type="ARBA" id="ARBA00022989"/>
    </source>
</evidence>
<feature type="transmembrane region" description="Helical" evidence="8">
    <location>
        <begin position="28"/>
        <end position="47"/>
    </location>
</feature>
<proteinExistence type="inferred from homology"/>
<evidence type="ECO:0000313" key="10">
    <source>
        <dbReference type="Proteomes" id="UP000320766"/>
    </source>
</evidence>
<evidence type="ECO:0000256" key="7">
    <source>
        <dbReference type="ARBA" id="ARBA00023136"/>
    </source>
</evidence>
<protein>
    <recommendedName>
        <fullName evidence="11">Iron ABC transporter permease</fullName>
    </recommendedName>
</protein>
<evidence type="ECO:0000256" key="2">
    <source>
        <dbReference type="ARBA" id="ARBA00007935"/>
    </source>
</evidence>
<comment type="similarity">
    <text evidence="2">Belongs to the binding-protein-dependent transport system permease family. FecCD subfamily.</text>
</comment>
<keyword evidence="5 8" id="KW-0812">Transmembrane</keyword>